<dbReference type="PANTHER" id="PTHR11289:SF0">
    <property type="entry name" value="BREAST CANCER TYPE 2 SUSCEPTIBILITY PROTEIN"/>
    <property type="match status" value="1"/>
</dbReference>
<dbReference type="Gene3D" id="2.40.50.140">
    <property type="entry name" value="Nucleic acid-binding proteins"/>
    <property type="match status" value="2"/>
</dbReference>
<proteinExistence type="predicted"/>
<name>A0A0X3NWL0_SCHSO</name>
<dbReference type="EMBL" id="GEEE01019462">
    <property type="protein sequence ID" value="JAP43763.1"/>
    <property type="molecule type" value="Transcribed_RNA"/>
</dbReference>
<feature type="region of interest" description="Disordered" evidence="1">
    <location>
        <begin position="1738"/>
        <end position="1788"/>
    </location>
</feature>
<dbReference type="InterPro" id="IPR015252">
    <property type="entry name" value="BRCA2_hlx"/>
</dbReference>
<reference evidence="4" key="1">
    <citation type="submission" date="2016-01" db="EMBL/GenBank/DDBJ databases">
        <title>Reference transcriptome for the parasite Schistocephalus solidus: insights into the molecular evolution of parasitism.</title>
        <authorList>
            <person name="Hebert F.O."/>
            <person name="Grambauer S."/>
            <person name="Barber I."/>
            <person name="Landry C.R."/>
            <person name="Aubin-Horth N."/>
        </authorList>
    </citation>
    <scope>NUCLEOTIDE SEQUENCE</scope>
</reference>
<feature type="compositionally biased region" description="Polar residues" evidence="1">
    <location>
        <begin position="1748"/>
        <end position="1759"/>
    </location>
</feature>
<feature type="compositionally biased region" description="Basic and acidic residues" evidence="1">
    <location>
        <begin position="1185"/>
        <end position="1215"/>
    </location>
</feature>
<dbReference type="Pfam" id="PF09169">
    <property type="entry name" value="BRCA-2_helical"/>
    <property type="match status" value="1"/>
</dbReference>
<feature type="compositionally biased region" description="Polar residues" evidence="1">
    <location>
        <begin position="1816"/>
        <end position="1830"/>
    </location>
</feature>
<evidence type="ECO:0008006" key="5">
    <source>
        <dbReference type="Google" id="ProtNLM"/>
    </source>
</evidence>
<feature type="region of interest" description="Disordered" evidence="1">
    <location>
        <begin position="1185"/>
        <end position="1245"/>
    </location>
</feature>
<dbReference type="Pfam" id="PF09103">
    <property type="entry name" value="BRCA-2_OB1"/>
    <property type="match status" value="1"/>
</dbReference>
<protein>
    <recommendedName>
        <fullName evidence="5">Breast cancer type 2 susceptibility protein homolog</fullName>
    </recommendedName>
</protein>
<feature type="non-terminal residue" evidence="4">
    <location>
        <position position="1"/>
    </location>
</feature>
<accession>A0A0X3NWL0</accession>
<dbReference type="InterPro" id="IPR012340">
    <property type="entry name" value="NA-bd_OB-fold"/>
</dbReference>
<feature type="region of interest" description="Disordered" evidence="1">
    <location>
        <begin position="1674"/>
        <end position="1711"/>
    </location>
</feature>
<feature type="region of interest" description="Disordered" evidence="1">
    <location>
        <begin position="710"/>
        <end position="742"/>
    </location>
</feature>
<feature type="domain" description="Breast cancer type 2 susceptibility protein helical" evidence="3">
    <location>
        <begin position="905"/>
        <end position="968"/>
    </location>
</feature>
<dbReference type="InterPro" id="IPR036315">
    <property type="entry name" value="BRCA2_hlx_sf"/>
</dbReference>
<organism evidence="4">
    <name type="scientific">Schistocephalus solidus</name>
    <name type="common">Tapeworm</name>
    <dbReference type="NCBI Taxonomy" id="70667"/>
    <lineage>
        <taxon>Eukaryota</taxon>
        <taxon>Metazoa</taxon>
        <taxon>Spiralia</taxon>
        <taxon>Lophotrochozoa</taxon>
        <taxon>Platyhelminthes</taxon>
        <taxon>Cestoda</taxon>
        <taxon>Eucestoda</taxon>
        <taxon>Diphyllobothriidea</taxon>
        <taxon>Diphyllobothriidae</taxon>
        <taxon>Schistocephalus</taxon>
    </lineage>
</organism>
<feature type="compositionally biased region" description="Low complexity" evidence="1">
    <location>
        <begin position="1845"/>
        <end position="1855"/>
    </location>
</feature>
<evidence type="ECO:0000313" key="4">
    <source>
        <dbReference type="EMBL" id="JAP43763.1"/>
    </source>
</evidence>
<dbReference type="SUPFAM" id="SSF81878">
    <property type="entry name" value="BRCA2 tower domain"/>
    <property type="match status" value="1"/>
</dbReference>
<gene>
    <name evidence="4" type="ORF">TR88710</name>
</gene>
<dbReference type="PANTHER" id="PTHR11289">
    <property type="entry name" value="BREAST CANCER TYPE 2 SUSCEPTIBILITY PROTEIN BRCA2"/>
    <property type="match status" value="1"/>
</dbReference>
<feature type="region of interest" description="Disordered" evidence="1">
    <location>
        <begin position="1626"/>
        <end position="1645"/>
    </location>
</feature>
<feature type="region of interest" description="Disordered" evidence="1">
    <location>
        <begin position="142"/>
        <end position="167"/>
    </location>
</feature>
<dbReference type="GO" id="GO:0000724">
    <property type="term" value="P:double-strand break repair via homologous recombination"/>
    <property type="evidence" value="ECO:0007669"/>
    <property type="project" value="InterPro"/>
</dbReference>
<feature type="domain" description="BRCA2 OB1" evidence="2">
    <location>
        <begin position="1017"/>
        <end position="1142"/>
    </location>
</feature>
<dbReference type="InterPro" id="IPR015525">
    <property type="entry name" value="BRCA2"/>
</dbReference>
<feature type="compositionally biased region" description="Polar residues" evidence="1">
    <location>
        <begin position="1626"/>
        <end position="1642"/>
    </location>
</feature>
<evidence type="ECO:0000259" key="2">
    <source>
        <dbReference type="Pfam" id="PF09103"/>
    </source>
</evidence>
<dbReference type="SUPFAM" id="SSF50249">
    <property type="entry name" value="Nucleic acid-binding proteins"/>
    <property type="match status" value="2"/>
</dbReference>
<dbReference type="GO" id="GO:0006355">
    <property type="term" value="P:regulation of DNA-templated transcription"/>
    <property type="evidence" value="ECO:0007669"/>
    <property type="project" value="TreeGrafter"/>
</dbReference>
<sequence length="1855" mass="200508">RTRRSFSYRVCRLLSCRCVNMTHDTIKSLIEAAIDSCEAIDIGSFFPKVTFKNTRPVPLNKSLFASQDKISSPRVEKVRQAPPNDIFAFSIPFVYPTVEDVCQQESAILYDRKVPISCTQAFEDNFDSVNLTQMLDETRFYGLSNQDPSRSDVALPSRNTQPESSSTLVIENGVKETNYVLENTKLVTEPPEGYDASLQHVEKKTCILASPSEISRYHTGTKSCVHSGLQPSSTTIHEYSPLNDITMGSINPSPSVTGFCTGKGVSISISSAASLQRAKGLITECFNETNGECINKELQSIVPETAVPQDLIKTACSLKVDICIASSVQSSESSDVGHDLPPNVYLPVTYANRNAGLTGNLVTDGASATDLKPSDSLHPAKDIPEACAHEPVLSSGSTRIRPCQASQSLPCSESLGSLKSTGFQTGKGVSISVKSKEALIRAKNLFADSLDEPVGPLDKRTVHKSSHNTLLTLKESQLLPERSKASFVTGFLEGKAGSNALTTKRLCRPKSLVGDSRIEPVGVQTTAPIHPYTSLKADVKNPAPFKDQPLPDASPASIITGFSTGKGTPISLASTEVPKRVRDLLKGCLNDPLLDWCQKPIENCITPLAKNVLEMPSQTNDVHRSDVFSTHNQITVHYMDAALPSDFKSNLISQNARKFTSVLPLNASPQGPTSSAVFCAEVVGTDSSADHGSTSNAKIYLQAEPTAPSADACALPSSSCFPPEEQTDGEIPRKPQSPRFDCGEPLASVFETNSLADTNHASSPRNVTPSKSIKNRALARNLQETMAIAKFKSHATPSPKAARSHADDRTLLASSVAASRGQPHKIVREPISPGLLWRLRHRLSISSTLLNTCCLPEQVSPLNEGFVLPDCLELPKEVSSWSLSTARRLLFRLDTSNSEEFPLSYNLGDGVEVIPNDSGLAGVEEVGRAFVCSPGVTAGLASRTWVNHHFTQLAWRFGSCAILQPNRLRDSLAKFPVDAQSTVEPGGSNLLGCWLLHALLLELKYRYDKELEAVERSALRKILETDDTPAKRMVLCVSQLQPLQNSMYRGRLTDGWYHMDWLPDKALAQLISSGRIRVGTKLVCAGAEAVQRPAGLDPQDSGNTDVQKDVDSHLFGASSGLILRLGANSTRMAHPTARLGYVPTSPNHITSLCPIPLSSLHADGGPVSSILVLVQRRFQLQFMETRSEDSENERKHRIFRDPRSEEAASREHERNCQVAFDKAAGDFSSSPKCSKRLRRSQPTSESLASLGLDGEALWNAINGAPDPDLAEASLSTVQRDAVLHFKESTLRELLTQTVPKREVTPLLRLHLAGLHPKDVERKLELPLTLWNPPEEMLSTLKEGAVVQFFRLQISTTRVNDPFAPTLAVPMSAKASGTELPTSAQLLSLSGGRSTAFRLIPKKAMLKFCSSRKIHGPSSSQSVGDLVEKVFRPRVVHSLTDLPKFAPNSSTSTLASSSVTDFSALVVGVYKTSMPSLNSAEVTGSDLSIVYLAHHNEDDSSTMGVLRVWGGLERYCLGSVLRLGNKITFTDVQVRGCCVFRPQHDFSPDSCELRLVNLNYTAASYAVVAGSLGLGSFRQLRTPRQESSNFTTFMRACAEAHFERSFSRSLIFTPAVKPTALTASRTISASTPIQRRSGNHQAPSSATTTAAAVRSLSTLLRGDLASAASAVTPCKSKTLETPTSPGSVTPRPCRTRTGLSRPRSSRQTLSTTTYSAASALTTVTTAGSNCMRTRLRASQEAVDPIPPTVMSSSPANNGPVEQTPVRRVAKQKEAPTSPSGQSSPSFLGSNFTATTAEALDDLNVSIADLVKTRRRSSSLLASPQSAGSPQCSSYPRTPRSRRKPSPRLTSPSVDAV</sequence>
<feature type="compositionally biased region" description="Polar residues" evidence="1">
    <location>
        <begin position="157"/>
        <end position="167"/>
    </location>
</feature>
<evidence type="ECO:0000259" key="3">
    <source>
        <dbReference type="Pfam" id="PF09169"/>
    </source>
</evidence>
<feature type="region of interest" description="Disordered" evidence="1">
    <location>
        <begin position="1813"/>
        <end position="1855"/>
    </location>
</feature>
<feature type="compositionally biased region" description="Polar residues" evidence="1">
    <location>
        <begin position="1773"/>
        <end position="1788"/>
    </location>
</feature>
<dbReference type="SUPFAM" id="SSF81872">
    <property type="entry name" value="BRCA2 helical domain"/>
    <property type="match status" value="1"/>
</dbReference>
<evidence type="ECO:0000256" key="1">
    <source>
        <dbReference type="SAM" id="MobiDB-lite"/>
    </source>
</evidence>
<dbReference type="InterPro" id="IPR015187">
    <property type="entry name" value="BRCA2_OB_1"/>
</dbReference>